<dbReference type="EMBL" id="LR797464">
    <property type="protein sequence ID" value="CAB4218859.1"/>
    <property type="molecule type" value="Genomic_DNA"/>
</dbReference>
<name>A0A6J5SU45_9CAUD</name>
<dbReference type="GO" id="GO:0006281">
    <property type="term" value="P:DNA repair"/>
    <property type="evidence" value="ECO:0007669"/>
    <property type="project" value="InterPro"/>
</dbReference>
<evidence type="ECO:0000313" key="1">
    <source>
        <dbReference type="EMBL" id="CAB4186582.1"/>
    </source>
</evidence>
<organism evidence="3">
    <name type="scientific">uncultured Caudovirales phage</name>
    <dbReference type="NCBI Taxonomy" id="2100421"/>
    <lineage>
        <taxon>Viruses</taxon>
        <taxon>Duplodnaviria</taxon>
        <taxon>Heunggongvirae</taxon>
        <taxon>Uroviricota</taxon>
        <taxon>Caudoviricetes</taxon>
        <taxon>Peduoviridae</taxon>
        <taxon>Maltschvirus</taxon>
        <taxon>Maltschvirus maltsch</taxon>
    </lineage>
</organism>
<protein>
    <submittedName>
        <fullName evidence="3">Uncharacterized protein</fullName>
    </submittedName>
</protein>
<gene>
    <name evidence="1" type="ORF">UFOVP1150_18</name>
    <name evidence="2" type="ORF">UFOVP1329_37</name>
    <name evidence="3" type="ORF">UFOVP1595_43</name>
</gene>
<dbReference type="InterPro" id="IPR036614">
    <property type="entry name" value="RusA-like_sf"/>
</dbReference>
<reference evidence="3" key="1">
    <citation type="submission" date="2020-05" db="EMBL/GenBank/DDBJ databases">
        <authorList>
            <person name="Chiriac C."/>
            <person name="Salcher M."/>
            <person name="Ghai R."/>
            <person name="Kavagutti S V."/>
        </authorList>
    </citation>
    <scope>NUCLEOTIDE SEQUENCE</scope>
</reference>
<dbReference type="GO" id="GO:0000287">
    <property type="term" value="F:magnesium ion binding"/>
    <property type="evidence" value="ECO:0007669"/>
    <property type="project" value="InterPro"/>
</dbReference>
<sequence>MNSLTITIPLPARAVSQNSRAHFRVKANATKLQRGIARIQCKKALKGESPPKWKKASIAIHAFFRTKTHPDPANFIGSLKASFDGIEDSGVIENDKNLWPERPTFGTDKDCPHVTLIITEEVEP</sequence>
<dbReference type="GO" id="GO:0006310">
    <property type="term" value="P:DNA recombination"/>
    <property type="evidence" value="ECO:0007669"/>
    <property type="project" value="InterPro"/>
</dbReference>
<dbReference type="EMBL" id="LR797282">
    <property type="protein sequence ID" value="CAB4199319.1"/>
    <property type="molecule type" value="Genomic_DNA"/>
</dbReference>
<accession>A0A6J5SU45</accession>
<dbReference type="EMBL" id="LR797098">
    <property type="protein sequence ID" value="CAB4186582.1"/>
    <property type="molecule type" value="Genomic_DNA"/>
</dbReference>
<dbReference type="SUPFAM" id="SSF103084">
    <property type="entry name" value="Holliday junction resolvase RusA"/>
    <property type="match status" value="1"/>
</dbReference>
<evidence type="ECO:0000313" key="3">
    <source>
        <dbReference type="EMBL" id="CAB4218859.1"/>
    </source>
</evidence>
<evidence type="ECO:0000313" key="2">
    <source>
        <dbReference type="EMBL" id="CAB4199319.1"/>
    </source>
</evidence>
<proteinExistence type="predicted"/>
<dbReference type="Gene3D" id="3.30.1330.70">
    <property type="entry name" value="Holliday junction resolvase RusA"/>
    <property type="match status" value="1"/>
</dbReference>